<protein>
    <recommendedName>
        <fullName evidence="1">Lipid/polyisoprenoid-binding YceI-like domain-containing protein</fullName>
    </recommendedName>
</protein>
<accession>A0ABQ2BV96</accession>
<organism evidence="2 3">
    <name type="scientific">Winogradskyella haliclonae</name>
    <dbReference type="NCBI Taxonomy" id="2048558"/>
    <lineage>
        <taxon>Bacteria</taxon>
        <taxon>Pseudomonadati</taxon>
        <taxon>Bacteroidota</taxon>
        <taxon>Flavobacteriia</taxon>
        <taxon>Flavobacteriales</taxon>
        <taxon>Flavobacteriaceae</taxon>
        <taxon>Winogradskyella</taxon>
    </lineage>
</organism>
<dbReference type="SUPFAM" id="SSF101874">
    <property type="entry name" value="YceI-like"/>
    <property type="match status" value="1"/>
</dbReference>
<proteinExistence type="predicted"/>
<dbReference type="InterPro" id="IPR036761">
    <property type="entry name" value="TTHA0802/YceI-like_sf"/>
</dbReference>
<gene>
    <name evidence="2" type="ORF">GCM10011444_07300</name>
</gene>
<dbReference type="Pfam" id="PF04264">
    <property type="entry name" value="YceI"/>
    <property type="match status" value="1"/>
</dbReference>
<feature type="domain" description="Lipid/polyisoprenoid-binding YceI-like" evidence="1">
    <location>
        <begin position="44"/>
        <end position="194"/>
    </location>
</feature>
<dbReference type="Gene3D" id="2.40.128.110">
    <property type="entry name" value="Lipid/polyisoprenoid-binding, YceI-like"/>
    <property type="match status" value="1"/>
</dbReference>
<dbReference type="InterPro" id="IPR007372">
    <property type="entry name" value="Lipid/polyisoprenoid-bd_YceI"/>
</dbReference>
<evidence type="ECO:0000259" key="1">
    <source>
        <dbReference type="Pfam" id="PF04264"/>
    </source>
</evidence>
<dbReference type="Proteomes" id="UP000624701">
    <property type="component" value="Unassembled WGS sequence"/>
</dbReference>
<sequence length="197" mass="22174">MVKHLILNKSINMKNTKSTFLQILFVAMVFITSSVTAQKLIDKKGKITFEASEKTFEPVKATNASVTAILNTGTGEMASLALMKGFRFKNSLMEEHFNENYIESETYPKAKFRGKLLDFDYSNLGENTTSVTVDGKIELRGKEKQIRTTLNIKKSNGSIIMQGSFKVTPADFDIEIPSIVRKKIANEIIVYLDFNLQ</sequence>
<comment type="caution">
    <text evidence="2">The sequence shown here is derived from an EMBL/GenBank/DDBJ whole genome shotgun (WGS) entry which is preliminary data.</text>
</comment>
<name>A0ABQ2BV96_9FLAO</name>
<evidence type="ECO:0000313" key="2">
    <source>
        <dbReference type="EMBL" id="GGI56421.1"/>
    </source>
</evidence>
<keyword evidence="3" id="KW-1185">Reference proteome</keyword>
<evidence type="ECO:0000313" key="3">
    <source>
        <dbReference type="Proteomes" id="UP000624701"/>
    </source>
</evidence>
<dbReference type="EMBL" id="BMDQ01000001">
    <property type="protein sequence ID" value="GGI56421.1"/>
    <property type="molecule type" value="Genomic_DNA"/>
</dbReference>
<reference evidence="3" key="1">
    <citation type="journal article" date="2019" name="Int. J. Syst. Evol. Microbiol.">
        <title>The Global Catalogue of Microorganisms (GCM) 10K type strain sequencing project: providing services to taxonomists for standard genome sequencing and annotation.</title>
        <authorList>
            <consortium name="The Broad Institute Genomics Platform"/>
            <consortium name="The Broad Institute Genome Sequencing Center for Infectious Disease"/>
            <person name="Wu L."/>
            <person name="Ma J."/>
        </authorList>
    </citation>
    <scope>NUCLEOTIDE SEQUENCE [LARGE SCALE GENOMIC DNA]</scope>
    <source>
        <strain evidence="3">CCM 8681</strain>
    </source>
</reference>